<dbReference type="SUPFAM" id="SSF54593">
    <property type="entry name" value="Glyoxalase/Bleomycin resistance protein/Dihydroxybiphenyl dioxygenase"/>
    <property type="match status" value="1"/>
</dbReference>
<dbReference type="EMBL" id="CH476616">
    <property type="protein sequence ID" value="EEP78371.1"/>
    <property type="molecule type" value="Genomic_DNA"/>
</dbReference>
<protein>
    <recommendedName>
        <fullName evidence="1">VOC domain-containing protein</fullName>
    </recommendedName>
</protein>
<dbReference type="Gene3D" id="3.10.180.10">
    <property type="entry name" value="2,3-Dihydroxybiphenyl 1,2-Dioxygenase, domain 1"/>
    <property type="match status" value="1"/>
</dbReference>
<dbReference type="PANTHER" id="PTHR36503:SF2">
    <property type="entry name" value="BLR2408 PROTEIN"/>
    <property type="match status" value="1"/>
</dbReference>
<dbReference type="VEuPathDB" id="FungiDB:UREG_03217"/>
<evidence type="ECO:0000259" key="1">
    <source>
        <dbReference type="PROSITE" id="PS51819"/>
    </source>
</evidence>
<accession>C4JPP5</accession>
<evidence type="ECO:0000313" key="2">
    <source>
        <dbReference type="EMBL" id="EEP78371.1"/>
    </source>
</evidence>
<dbReference type="InterPro" id="IPR004360">
    <property type="entry name" value="Glyas_Fos-R_dOase_dom"/>
</dbReference>
<dbReference type="GeneID" id="8439647"/>
<evidence type="ECO:0000313" key="3">
    <source>
        <dbReference type="Proteomes" id="UP000002058"/>
    </source>
</evidence>
<dbReference type="PANTHER" id="PTHR36503">
    <property type="entry name" value="BLR2520 PROTEIN"/>
    <property type="match status" value="1"/>
</dbReference>
<dbReference type="HOGENOM" id="CLU_046006_21_1_1"/>
<gene>
    <name evidence="2" type="ORF">UREG_03217</name>
</gene>
<dbReference type="OMA" id="VHEMIVT"/>
<feature type="domain" description="VOC" evidence="1">
    <location>
        <begin position="5"/>
        <end position="135"/>
    </location>
</feature>
<dbReference type="AlphaFoldDB" id="C4JPP5"/>
<dbReference type="InParanoid" id="C4JPP5"/>
<dbReference type="Pfam" id="PF00903">
    <property type="entry name" value="Glyoxalase"/>
    <property type="match status" value="1"/>
</dbReference>
<dbReference type="PROSITE" id="PS51819">
    <property type="entry name" value="VOC"/>
    <property type="match status" value="1"/>
</dbReference>
<dbReference type="eggNOG" id="ENOG502SY30">
    <property type="taxonomic scope" value="Eukaryota"/>
</dbReference>
<dbReference type="InterPro" id="IPR037523">
    <property type="entry name" value="VOC_core"/>
</dbReference>
<sequence>MSPGKAIYINLPSKDLEASKRFAIGLGLTFNKTWCNDMKTLAFTYTDSIQFFYHDHSTWEKWLFQGRKTADAHTTTQALLTLAAESQEQVDSIVQKAVEAGGKRGPNMVPEGADWGMYSRSVEDPDGHVFEIVYSSHSCP</sequence>
<proteinExistence type="predicted"/>
<reference evidence="3" key="1">
    <citation type="journal article" date="2009" name="Genome Res.">
        <title>Comparative genomic analyses of the human fungal pathogens Coccidioides and their relatives.</title>
        <authorList>
            <person name="Sharpton T.J."/>
            <person name="Stajich J.E."/>
            <person name="Rounsley S.D."/>
            <person name="Gardner M.J."/>
            <person name="Wortman J.R."/>
            <person name="Jordar V.S."/>
            <person name="Maiti R."/>
            <person name="Kodira C.D."/>
            <person name="Neafsey D.E."/>
            <person name="Zeng Q."/>
            <person name="Hung C.-Y."/>
            <person name="McMahan C."/>
            <person name="Muszewska A."/>
            <person name="Grynberg M."/>
            <person name="Mandel M.A."/>
            <person name="Kellner E.M."/>
            <person name="Barker B.M."/>
            <person name="Galgiani J.N."/>
            <person name="Orbach M.J."/>
            <person name="Kirkland T.N."/>
            <person name="Cole G.T."/>
            <person name="Henn M.R."/>
            <person name="Birren B.W."/>
            <person name="Taylor J.W."/>
        </authorList>
    </citation>
    <scope>NUCLEOTIDE SEQUENCE [LARGE SCALE GENOMIC DNA]</scope>
    <source>
        <strain evidence="3">UAMH 1704</strain>
    </source>
</reference>
<organism evidence="2 3">
    <name type="scientific">Uncinocarpus reesii (strain UAMH 1704)</name>
    <dbReference type="NCBI Taxonomy" id="336963"/>
    <lineage>
        <taxon>Eukaryota</taxon>
        <taxon>Fungi</taxon>
        <taxon>Dikarya</taxon>
        <taxon>Ascomycota</taxon>
        <taxon>Pezizomycotina</taxon>
        <taxon>Eurotiomycetes</taxon>
        <taxon>Eurotiomycetidae</taxon>
        <taxon>Onygenales</taxon>
        <taxon>Onygenaceae</taxon>
        <taxon>Uncinocarpus</taxon>
    </lineage>
</organism>
<dbReference type="KEGG" id="ure:UREG_03217"/>
<dbReference type="Proteomes" id="UP000002058">
    <property type="component" value="Unassembled WGS sequence"/>
</dbReference>
<keyword evidence="3" id="KW-1185">Reference proteome</keyword>
<dbReference type="InterPro" id="IPR029068">
    <property type="entry name" value="Glyas_Bleomycin-R_OHBP_Dase"/>
</dbReference>
<dbReference type="OrthoDB" id="4181370at2759"/>
<name>C4JPP5_UNCRE</name>
<dbReference type="RefSeq" id="XP_002543700.1">
    <property type="nucleotide sequence ID" value="XM_002543654.1"/>
</dbReference>